<dbReference type="AlphaFoldDB" id="A0A2D0QZB6"/>
<dbReference type="OrthoDB" id="8850446at2759"/>
<evidence type="ECO:0000313" key="2">
    <source>
        <dbReference type="Proteomes" id="UP000221080"/>
    </source>
</evidence>
<evidence type="ECO:0000313" key="3">
    <source>
        <dbReference type="RefSeq" id="XP_017323664.1"/>
    </source>
</evidence>
<dbReference type="KEGG" id="ipu:108265624"/>
<keyword evidence="2" id="KW-1185">Reference proteome</keyword>
<proteinExistence type="predicted"/>
<accession>A0A2D0QZB6</accession>
<evidence type="ECO:0000256" key="1">
    <source>
        <dbReference type="SAM" id="SignalP"/>
    </source>
</evidence>
<feature type="chain" id="PRO_5013084642" evidence="1">
    <location>
        <begin position="23"/>
        <end position="107"/>
    </location>
</feature>
<reference evidence="2" key="1">
    <citation type="journal article" date="2016" name="Nat. Commun.">
        <title>The channel catfish genome sequence provides insights into the evolution of scale formation in teleosts.</title>
        <authorList>
            <person name="Liu Z."/>
            <person name="Liu S."/>
            <person name="Yao J."/>
            <person name="Bao L."/>
            <person name="Zhang J."/>
            <person name="Li Y."/>
            <person name="Jiang C."/>
            <person name="Sun L."/>
            <person name="Wang R."/>
            <person name="Zhang Y."/>
            <person name="Zhou T."/>
            <person name="Zeng Q."/>
            <person name="Fu Q."/>
            <person name="Gao S."/>
            <person name="Li N."/>
            <person name="Koren S."/>
            <person name="Jiang Y."/>
            <person name="Zimin A."/>
            <person name="Xu P."/>
            <person name="Phillippy A.M."/>
            <person name="Geng X."/>
            <person name="Song L."/>
            <person name="Sun F."/>
            <person name="Li C."/>
            <person name="Wang X."/>
            <person name="Chen A."/>
            <person name="Jin Y."/>
            <person name="Yuan Z."/>
            <person name="Yang Y."/>
            <person name="Tan S."/>
            <person name="Peatman E."/>
            <person name="Lu J."/>
            <person name="Qin Z."/>
            <person name="Dunham R."/>
            <person name="Li Z."/>
            <person name="Sonstegard T."/>
            <person name="Feng J."/>
            <person name="Danzmann R.G."/>
            <person name="Schroeder S."/>
            <person name="Scheffler B."/>
            <person name="Duke M.V."/>
            <person name="Ballard L."/>
            <person name="Kucuktas H."/>
            <person name="Kaltenboeck L."/>
            <person name="Liu H."/>
            <person name="Armbruster J."/>
            <person name="Xie Y."/>
            <person name="Kirby M.L."/>
            <person name="Tian Y."/>
            <person name="Flanagan M.E."/>
            <person name="Mu W."/>
            <person name="Waldbieser G.C."/>
        </authorList>
    </citation>
    <scope>NUCLEOTIDE SEQUENCE [LARGE SCALE GENOMIC DNA]</scope>
    <source>
        <strain evidence="2">SDA103</strain>
    </source>
</reference>
<dbReference type="Proteomes" id="UP000221080">
    <property type="component" value="Chromosome 1"/>
</dbReference>
<protein>
    <submittedName>
        <fullName evidence="3">Uncharacterized protein si:dkey-247k7.2</fullName>
    </submittedName>
</protein>
<organism evidence="2 3">
    <name type="scientific">Ictalurus punctatus</name>
    <name type="common">Channel catfish</name>
    <name type="synonym">Silurus punctatus</name>
    <dbReference type="NCBI Taxonomy" id="7998"/>
    <lineage>
        <taxon>Eukaryota</taxon>
        <taxon>Metazoa</taxon>
        <taxon>Chordata</taxon>
        <taxon>Craniata</taxon>
        <taxon>Vertebrata</taxon>
        <taxon>Euteleostomi</taxon>
        <taxon>Actinopterygii</taxon>
        <taxon>Neopterygii</taxon>
        <taxon>Teleostei</taxon>
        <taxon>Ostariophysi</taxon>
        <taxon>Siluriformes</taxon>
        <taxon>Ictaluridae</taxon>
        <taxon>Ictalurus</taxon>
    </lineage>
</organism>
<dbReference type="GeneID" id="108265624"/>
<dbReference type="RefSeq" id="XP_017323664.1">
    <property type="nucleotide sequence ID" value="XM_017468175.3"/>
</dbReference>
<name>A0A2D0QZB6_ICTPU</name>
<keyword evidence="1" id="KW-0732">Signal</keyword>
<gene>
    <name evidence="3" type="primary">si:dkey-247k7.2</name>
</gene>
<reference evidence="3" key="2">
    <citation type="submission" date="2025-08" db="UniProtKB">
        <authorList>
            <consortium name="RefSeq"/>
        </authorList>
    </citation>
    <scope>IDENTIFICATION</scope>
    <source>
        <tissue evidence="3">Blood</tissue>
    </source>
</reference>
<feature type="signal peptide" evidence="1">
    <location>
        <begin position="1"/>
        <end position="22"/>
    </location>
</feature>
<sequence>MARFSLWVAALSLVCLIAVVTSNDVPQMTTSENVCPQFFNEGSTMTISRVFDMVAIKFRDYVPDLGTELMRDFMKYADSDRDDRLNLAECQHLVDFIKHRTPVQQRK</sequence>